<gene>
    <name evidence="1" type="ORF">C0V70_11220</name>
</gene>
<accession>A0A2K9NT13</accession>
<sequence length="146" mass="15786">MKKGLVVFAVLLSSGSVFASFGEGDILKEVWTCKGKSDSVVDSVTVTVDRVKNTVLGGLYDGTMTGSEIGLRKGSDLYKLEGYVAPGHDNREYSVQLVQSRRDDFDYGFETKVKGQAVVVFQGFIDCIGDVGGAEVLSCDVELERK</sequence>
<evidence type="ECO:0000313" key="1">
    <source>
        <dbReference type="EMBL" id="AUN98661.1"/>
    </source>
</evidence>
<evidence type="ECO:0000313" key="2">
    <source>
        <dbReference type="Proteomes" id="UP000235584"/>
    </source>
</evidence>
<dbReference type="EMBL" id="CP025704">
    <property type="protein sequence ID" value="AUN98661.1"/>
    <property type="molecule type" value="Genomic_DNA"/>
</dbReference>
<reference evidence="1 2" key="1">
    <citation type="submission" date="2018-01" db="EMBL/GenBank/DDBJ databases">
        <title>Complete genome sequence of Bacteriovorax stolpii DSM12778.</title>
        <authorList>
            <person name="Tang B."/>
            <person name="Chang J."/>
        </authorList>
    </citation>
    <scope>NUCLEOTIDE SEQUENCE [LARGE SCALE GENOMIC DNA]</scope>
    <source>
        <strain evidence="1 2">DSM 12778</strain>
    </source>
</reference>
<protein>
    <submittedName>
        <fullName evidence="1">Uncharacterized protein</fullName>
    </submittedName>
</protein>
<dbReference type="Proteomes" id="UP000235584">
    <property type="component" value="Chromosome"/>
</dbReference>
<dbReference type="AlphaFoldDB" id="A0A2K9NT13"/>
<proteinExistence type="predicted"/>
<dbReference type="RefSeq" id="WP_102243952.1">
    <property type="nucleotide sequence ID" value="NZ_CP025704.1"/>
</dbReference>
<name>A0A2K9NT13_BACTC</name>
<dbReference type="KEGG" id="bsto:C0V70_11220"/>
<organism evidence="1 2">
    <name type="scientific">Bacteriovorax stolpii</name>
    <name type="common">Bdellovibrio stolpii</name>
    <dbReference type="NCBI Taxonomy" id="960"/>
    <lineage>
        <taxon>Bacteria</taxon>
        <taxon>Pseudomonadati</taxon>
        <taxon>Bdellovibrionota</taxon>
        <taxon>Bacteriovoracia</taxon>
        <taxon>Bacteriovoracales</taxon>
        <taxon>Bacteriovoracaceae</taxon>
        <taxon>Bacteriovorax</taxon>
    </lineage>
</organism>
<keyword evidence="2" id="KW-1185">Reference proteome</keyword>